<comment type="similarity">
    <text evidence="2 4">Belongs to the pterin-4-alpha-carbinolamine dehydratase family.</text>
</comment>
<keyword evidence="6" id="KW-1185">Reference proteome</keyword>
<gene>
    <name evidence="5" type="ORF">C8N47_10583</name>
</gene>
<dbReference type="InterPro" id="IPR001533">
    <property type="entry name" value="Pterin_deHydtase"/>
</dbReference>
<dbReference type="Gene3D" id="3.30.1360.20">
    <property type="entry name" value="Transcriptional coactivator/pterin dehydratase"/>
    <property type="match status" value="1"/>
</dbReference>
<comment type="catalytic activity">
    <reaction evidence="1 4">
        <text>(4aS,6R)-4a-hydroxy-L-erythro-5,6,7,8-tetrahydrobiopterin = (6R)-L-erythro-6,7-dihydrobiopterin + H2O</text>
        <dbReference type="Rhea" id="RHEA:11920"/>
        <dbReference type="ChEBI" id="CHEBI:15377"/>
        <dbReference type="ChEBI" id="CHEBI:15642"/>
        <dbReference type="ChEBI" id="CHEBI:43120"/>
        <dbReference type="EC" id="4.2.1.96"/>
    </reaction>
</comment>
<dbReference type="PANTHER" id="PTHR42805">
    <property type="entry name" value="PTERIN-4-ALPHA-CARBINOLAMINE DEHYDRATASE-RELATED"/>
    <property type="match status" value="1"/>
</dbReference>
<dbReference type="HAMAP" id="MF_00434">
    <property type="entry name" value="Pterin_4_alpha"/>
    <property type="match status" value="1"/>
</dbReference>
<dbReference type="GO" id="GO:0006729">
    <property type="term" value="P:tetrahydrobiopterin biosynthetic process"/>
    <property type="evidence" value="ECO:0007669"/>
    <property type="project" value="InterPro"/>
</dbReference>
<dbReference type="Pfam" id="PF01329">
    <property type="entry name" value="Pterin_4a"/>
    <property type="match status" value="1"/>
</dbReference>
<evidence type="ECO:0000313" key="5">
    <source>
        <dbReference type="EMBL" id="PTN09243.1"/>
    </source>
</evidence>
<dbReference type="EMBL" id="QAAD01000005">
    <property type="protein sequence ID" value="PTN09243.1"/>
    <property type="molecule type" value="Genomic_DNA"/>
</dbReference>
<dbReference type="OrthoDB" id="9800108at2"/>
<name>A0A2T5C3A5_9BACT</name>
<dbReference type="SUPFAM" id="SSF55248">
    <property type="entry name" value="PCD-like"/>
    <property type="match status" value="1"/>
</dbReference>
<dbReference type="InterPro" id="IPR050376">
    <property type="entry name" value="Pterin-4-alpha-carb_dehyd"/>
</dbReference>
<dbReference type="GO" id="GO:0008124">
    <property type="term" value="F:4-alpha-hydroxytetrahydrobiopterin dehydratase activity"/>
    <property type="evidence" value="ECO:0007669"/>
    <property type="project" value="UniProtKB-UniRule"/>
</dbReference>
<accession>A0A2T5C3A5</accession>
<evidence type="ECO:0000256" key="3">
    <source>
        <dbReference type="ARBA" id="ARBA00023239"/>
    </source>
</evidence>
<keyword evidence="3 4" id="KW-0456">Lyase</keyword>
<dbReference type="NCBIfam" id="NF002016">
    <property type="entry name" value="PRK00823.1-1"/>
    <property type="match status" value="1"/>
</dbReference>
<dbReference type="CDD" id="cd00913">
    <property type="entry name" value="PCD_DCoH_subfamily_a"/>
    <property type="match status" value="1"/>
</dbReference>
<organism evidence="5 6">
    <name type="scientific">Mangrovibacterium marinum</name>
    <dbReference type="NCBI Taxonomy" id="1639118"/>
    <lineage>
        <taxon>Bacteria</taxon>
        <taxon>Pseudomonadati</taxon>
        <taxon>Bacteroidota</taxon>
        <taxon>Bacteroidia</taxon>
        <taxon>Marinilabiliales</taxon>
        <taxon>Prolixibacteraceae</taxon>
        <taxon>Mangrovibacterium</taxon>
    </lineage>
</organism>
<evidence type="ECO:0000256" key="1">
    <source>
        <dbReference type="ARBA" id="ARBA00001554"/>
    </source>
</evidence>
<dbReference type="RefSeq" id="WP_107821651.1">
    <property type="nucleotide sequence ID" value="NZ_OY782574.1"/>
</dbReference>
<sequence length="112" mass="12732">MEGLKDQKCEACRLGAPRVTADEMNSLRTQIPGWSVIEEDGIQKLQRSFAFCNFMDALNFSHRVGIAADYENHHPRITTEWGEVTVTWWTHKIKGLHRNDFIMAAKTDALAG</sequence>
<comment type="caution">
    <text evidence="5">The sequence shown here is derived from an EMBL/GenBank/DDBJ whole genome shotgun (WGS) entry which is preliminary data.</text>
</comment>
<proteinExistence type="inferred from homology"/>
<dbReference type="InterPro" id="IPR036428">
    <property type="entry name" value="PCD_sf"/>
</dbReference>
<protein>
    <recommendedName>
        <fullName evidence="4">Putative pterin-4-alpha-carbinolamine dehydratase</fullName>
        <shortName evidence="4">PHS</shortName>
        <ecNumber evidence="4">4.2.1.96</ecNumber>
    </recommendedName>
    <alternativeName>
        <fullName evidence="4">4-alpha-hydroxy-tetrahydropterin dehydratase</fullName>
    </alternativeName>
    <alternativeName>
        <fullName evidence="4">Pterin carbinolamine dehydratase</fullName>
        <shortName evidence="4">PCD</shortName>
    </alternativeName>
</protein>
<reference evidence="5 6" key="1">
    <citation type="submission" date="2018-04" db="EMBL/GenBank/DDBJ databases">
        <title>Genomic Encyclopedia of Archaeal and Bacterial Type Strains, Phase II (KMG-II): from individual species to whole genera.</title>
        <authorList>
            <person name="Goeker M."/>
        </authorList>
    </citation>
    <scope>NUCLEOTIDE SEQUENCE [LARGE SCALE GENOMIC DNA]</scope>
    <source>
        <strain evidence="5 6">DSM 28823</strain>
    </source>
</reference>
<evidence type="ECO:0000256" key="4">
    <source>
        <dbReference type="HAMAP-Rule" id="MF_00434"/>
    </source>
</evidence>
<evidence type="ECO:0000256" key="2">
    <source>
        <dbReference type="ARBA" id="ARBA00006472"/>
    </source>
</evidence>
<evidence type="ECO:0000313" key="6">
    <source>
        <dbReference type="Proteomes" id="UP000243525"/>
    </source>
</evidence>
<dbReference type="EC" id="4.2.1.96" evidence="4"/>
<dbReference type="PANTHER" id="PTHR42805:SF1">
    <property type="entry name" value="PTERIN-4-ALPHA-CARBINOLAMINE DEHYDRATASE-RELATED"/>
    <property type="match status" value="1"/>
</dbReference>
<dbReference type="Proteomes" id="UP000243525">
    <property type="component" value="Unassembled WGS sequence"/>
</dbReference>
<dbReference type="AlphaFoldDB" id="A0A2T5C3A5"/>